<dbReference type="Gene3D" id="2.60.40.1470">
    <property type="entry name" value="ApaG domain"/>
    <property type="match status" value="1"/>
</dbReference>
<dbReference type="InterPro" id="IPR036767">
    <property type="entry name" value="ApaG_sf"/>
</dbReference>
<dbReference type="PANTHER" id="PTHR14289">
    <property type="entry name" value="F-BOX ONLY PROTEIN 3"/>
    <property type="match status" value="1"/>
</dbReference>
<dbReference type="GO" id="GO:0070987">
    <property type="term" value="P:error-free translesion synthesis"/>
    <property type="evidence" value="ECO:0007669"/>
    <property type="project" value="TreeGrafter"/>
</dbReference>
<gene>
    <name evidence="3" type="ORF">MNBD_ALPHA06-1933</name>
</gene>
<proteinExistence type="inferred from homology"/>
<accession>A0A3B0S8Q1</accession>
<dbReference type="InterPro" id="IPR023065">
    <property type="entry name" value="Uncharacterised_ApaG"/>
</dbReference>
<reference evidence="3" key="1">
    <citation type="submission" date="2018-06" db="EMBL/GenBank/DDBJ databases">
        <authorList>
            <person name="Zhirakovskaya E."/>
        </authorList>
    </citation>
    <scope>NUCLEOTIDE SEQUENCE</scope>
</reference>
<evidence type="ECO:0000256" key="1">
    <source>
        <dbReference type="ARBA" id="ARBA00017693"/>
    </source>
</evidence>
<dbReference type="InterPro" id="IPR007474">
    <property type="entry name" value="ApaG_domain"/>
</dbReference>
<evidence type="ECO:0000259" key="2">
    <source>
        <dbReference type="PROSITE" id="PS51087"/>
    </source>
</evidence>
<dbReference type="AlphaFoldDB" id="A0A3B0S8Q1"/>
<feature type="domain" description="ApaG" evidence="2">
    <location>
        <begin position="4"/>
        <end position="128"/>
    </location>
</feature>
<sequence>MTYELTTCDIMVRVTPEFMEADSDPAALRYLWAYTVEIFNGGPHAVQVMNRHWQITDGFGHSTEVRGKGIIGKQPIIEPGNSFSYTSGAPLATPSGIMGGVYEVRDDNGFVFDVLIPNFSLDSRHDRARVH</sequence>
<protein>
    <recommendedName>
        <fullName evidence="1">Protein ApaG</fullName>
    </recommendedName>
</protein>
<name>A0A3B0S8Q1_9ZZZZ</name>
<dbReference type="EMBL" id="UOEE01000232">
    <property type="protein sequence ID" value="VAV96818.1"/>
    <property type="molecule type" value="Genomic_DNA"/>
</dbReference>
<dbReference type="PANTHER" id="PTHR14289:SF16">
    <property type="entry name" value="POLYMERASE DELTA-INTERACTING PROTEIN 2"/>
    <property type="match status" value="1"/>
</dbReference>
<dbReference type="SUPFAM" id="SSF110069">
    <property type="entry name" value="ApaG-like"/>
    <property type="match status" value="1"/>
</dbReference>
<dbReference type="NCBIfam" id="NF003967">
    <property type="entry name" value="PRK05461.1"/>
    <property type="match status" value="1"/>
</dbReference>
<dbReference type="Pfam" id="PF04379">
    <property type="entry name" value="DUF525"/>
    <property type="match status" value="1"/>
</dbReference>
<evidence type="ECO:0000313" key="3">
    <source>
        <dbReference type="EMBL" id="VAV96818.1"/>
    </source>
</evidence>
<dbReference type="PROSITE" id="PS51087">
    <property type="entry name" value="APAG"/>
    <property type="match status" value="1"/>
</dbReference>
<dbReference type="HAMAP" id="MF_00791">
    <property type="entry name" value="ApaG"/>
    <property type="match status" value="1"/>
</dbReference>
<organism evidence="3">
    <name type="scientific">hydrothermal vent metagenome</name>
    <dbReference type="NCBI Taxonomy" id="652676"/>
    <lineage>
        <taxon>unclassified sequences</taxon>
        <taxon>metagenomes</taxon>
        <taxon>ecological metagenomes</taxon>
    </lineage>
</organism>